<dbReference type="VEuPathDB" id="PlasmoDB:PY17X_1200800"/>
<sequence length="299" mass="34042">MGANLCDGLIMADNGLVFDKNSQNYEFAGSLTNQHCPKQNCDNDDNKISSAFIAFLVYFKDFGNIKNLDSEKLAEYAILWLGHKLNQKTQNGTTTLNDFYNNHIKTNSKYDDKTIGDSYNKINNDIKQKIKSMDIGIEDISNFYEVIKLLCMMDGKFDKKEPQCNTCLENAEEFYEKYEKLINALDINKGSSYSQLLYSLSNDYKNFEKKYNVKCKNASPLSACPRSSVTKSPVTECPVTNSPMTNSPVTECPVTKSILIPIAIIFVVASFFFGISYKYSLFGFRKRGQKQHLREKLKK</sequence>
<dbReference type="KEGG" id="pyo:PY17X_1200800"/>
<dbReference type="VEuPathDB" id="PlasmoDB:PYYM_0036600"/>
<name>A0A4V0KQR2_PLAYE</name>
<dbReference type="Pfam" id="PF06022">
    <property type="entry name" value="Cir_Bir_Yir"/>
    <property type="match status" value="1"/>
</dbReference>
<evidence type="ECO:0000256" key="1">
    <source>
        <dbReference type="SAM" id="Phobius"/>
    </source>
</evidence>
<accession>A0A4V0KQR2</accession>
<dbReference type="GeneID" id="3790114"/>
<reference evidence="2 3" key="1">
    <citation type="journal article" date="2014" name="BMC Biol.">
        <title>A comprehensive evaluation of rodent malaria parasite genomes and gene expression.</title>
        <authorList>
            <person name="Otto T.D."/>
            <person name="Bohme U."/>
            <person name="Jackson A.P."/>
            <person name="Hunt M."/>
            <person name="Franke-Fayard B."/>
            <person name="Hoeijmakers W.A."/>
            <person name="Religa A.A."/>
            <person name="Robertson L."/>
            <person name="Sanders M."/>
            <person name="Ogun S.A."/>
            <person name="Cunningham D."/>
            <person name="Erhart A."/>
            <person name="Billker O."/>
            <person name="Khan S.M."/>
            <person name="Stunnenberg H.G."/>
            <person name="Langhorne J."/>
            <person name="Holder A.A."/>
            <person name="Waters A.P."/>
            <person name="Newbold C.I."/>
            <person name="Pain A."/>
            <person name="Berriman M."/>
            <person name="Janse C.J."/>
        </authorList>
    </citation>
    <scope>NUCLEOTIDE SEQUENCE [LARGE SCALE GENOMIC DNA]</scope>
    <source>
        <strain evidence="2 3">17X</strain>
    </source>
</reference>
<gene>
    <name evidence="2" type="ORF">PY17X_1200800</name>
</gene>
<organism evidence="2 3">
    <name type="scientific">Plasmodium yoelii</name>
    <dbReference type="NCBI Taxonomy" id="5861"/>
    <lineage>
        <taxon>Eukaryota</taxon>
        <taxon>Sar</taxon>
        <taxon>Alveolata</taxon>
        <taxon>Apicomplexa</taxon>
        <taxon>Aconoidasida</taxon>
        <taxon>Haemosporida</taxon>
        <taxon>Plasmodiidae</taxon>
        <taxon>Plasmodium</taxon>
        <taxon>Plasmodium (Vinckeia)</taxon>
    </lineage>
</organism>
<keyword evidence="1" id="KW-1133">Transmembrane helix</keyword>
<feature type="transmembrane region" description="Helical" evidence="1">
    <location>
        <begin position="258"/>
        <end position="277"/>
    </location>
</feature>
<dbReference type="NCBIfam" id="TIGR01590">
    <property type="entry name" value="yir-bir-cir_Pla"/>
    <property type="match status" value="1"/>
</dbReference>
<dbReference type="AlphaFoldDB" id="A0A4V0KQR2"/>
<dbReference type="EMBL" id="LM993666">
    <property type="protein sequence ID" value="VTZ79809.1"/>
    <property type="molecule type" value="Genomic_DNA"/>
</dbReference>
<keyword evidence="1" id="KW-0472">Membrane</keyword>
<keyword evidence="1" id="KW-0812">Transmembrane</keyword>
<evidence type="ECO:0000313" key="3">
    <source>
        <dbReference type="Proteomes" id="UP000072874"/>
    </source>
</evidence>
<evidence type="ECO:0000313" key="2">
    <source>
        <dbReference type="EMBL" id="VTZ79809.1"/>
    </source>
</evidence>
<dbReference type="VEuPathDB" id="PlasmoDB:Py17XNL_001204878"/>
<dbReference type="Proteomes" id="UP000072874">
    <property type="component" value="Chromosome 12"/>
</dbReference>
<dbReference type="RefSeq" id="XP_022812532.1">
    <property type="nucleotide sequence ID" value="XM_022956666.1"/>
</dbReference>
<proteinExistence type="predicted"/>
<dbReference type="VEuPathDB" id="PlasmoDB:PY04233"/>
<protein>
    <submittedName>
        <fullName evidence="2">YIR protein</fullName>
    </submittedName>
</protein>
<dbReference type="InterPro" id="IPR006477">
    <property type="entry name" value="Yir_bir_cir"/>
</dbReference>